<feature type="binding site" evidence="12">
    <location>
        <position position="462"/>
    </location>
    <ligand>
        <name>Zn(2+)</name>
        <dbReference type="ChEBI" id="CHEBI:29105"/>
        <label>2</label>
    </ligand>
</feature>
<dbReference type="InterPro" id="IPR042115">
    <property type="entry name" value="PriA_3primeBD_sf"/>
</dbReference>
<dbReference type="EC" id="5.6.2.4" evidence="12"/>
<evidence type="ECO:0000256" key="12">
    <source>
        <dbReference type="HAMAP-Rule" id="MF_00983"/>
    </source>
</evidence>
<comment type="cofactor">
    <cofactor evidence="12">
        <name>Zn(2+)</name>
        <dbReference type="ChEBI" id="CHEBI:29105"/>
    </cofactor>
    <text evidence="12">Binds 2 zinc ions per subunit.</text>
</comment>
<dbReference type="HAMAP" id="MF_00983">
    <property type="entry name" value="PriA"/>
    <property type="match status" value="1"/>
</dbReference>
<comment type="catalytic activity">
    <reaction evidence="11 12">
        <text>ATP + H2O = ADP + phosphate + H(+)</text>
        <dbReference type="Rhea" id="RHEA:13065"/>
        <dbReference type="ChEBI" id="CHEBI:15377"/>
        <dbReference type="ChEBI" id="CHEBI:15378"/>
        <dbReference type="ChEBI" id="CHEBI:30616"/>
        <dbReference type="ChEBI" id="CHEBI:43474"/>
        <dbReference type="ChEBI" id="CHEBI:456216"/>
        <dbReference type="EC" id="5.6.2.4"/>
    </reaction>
</comment>
<dbReference type="InterPro" id="IPR041236">
    <property type="entry name" value="PriA_C"/>
</dbReference>
<evidence type="ECO:0000256" key="1">
    <source>
        <dbReference type="ARBA" id="ARBA00022515"/>
    </source>
</evidence>
<dbReference type="InterPro" id="IPR027417">
    <property type="entry name" value="P-loop_NTPase"/>
</dbReference>
<dbReference type="AlphaFoldDB" id="A0A9Q3ZCF1"/>
<proteinExistence type="inferred from homology"/>
<dbReference type="KEGG" id="axe:P40_19370"/>
<feature type="binding site" evidence="12">
    <location>
        <position position="435"/>
    </location>
    <ligand>
        <name>Zn(2+)</name>
        <dbReference type="ChEBI" id="CHEBI:29105"/>
        <label>1</label>
    </ligand>
</feature>
<name>A0A9Q3ZCF1_9GAMM</name>
<dbReference type="PANTHER" id="PTHR30580">
    <property type="entry name" value="PRIMOSOMAL PROTEIN N"/>
    <property type="match status" value="1"/>
</dbReference>
<dbReference type="InterPro" id="IPR001650">
    <property type="entry name" value="Helicase_C-like"/>
</dbReference>
<evidence type="ECO:0000313" key="14">
    <source>
        <dbReference type="EMBL" id="MCE7508305.1"/>
    </source>
</evidence>
<dbReference type="Pfam" id="PF21213">
    <property type="entry name" value="WHD_PriA"/>
    <property type="match status" value="1"/>
</dbReference>
<keyword evidence="3 12" id="KW-0479">Metal-binding</keyword>
<dbReference type="RefSeq" id="WP_080531636.1">
    <property type="nucleotide sequence ID" value="NZ_CP012331.1"/>
</dbReference>
<accession>A0A9Q3ZCF1</accession>
<keyword evidence="5 12" id="KW-0378">Hydrolase</keyword>
<keyword evidence="6 12" id="KW-0347">Helicase</keyword>
<dbReference type="NCBIfam" id="TIGR00595">
    <property type="entry name" value="priA"/>
    <property type="match status" value="1"/>
</dbReference>
<dbReference type="Gene3D" id="3.40.50.300">
    <property type="entry name" value="P-loop containing nucleotide triphosphate hydrolases"/>
    <property type="match status" value="2"/>
</dbReference>
<keyword evidence="15" id="KW-1185">Reference proteome</keyword>
<feature type="domain" description="Helicase ATP-binding" evidence="13">
    <location>
        <begin position="210"/>
        <end position="376"/>
    </location>
</feature>
<evidence type="ECO:0000256" key="10">
    <source>
        <dbReference type="ARBA" id="ARBA00023235"/>
    </source>
</evidence>
<dbReference type="EMBL" id="JAJVKT010000006">
    <property type="protein sequence ID" value="MCE7508305.1"/>
    <property type="molecule type" value="Genomic_DNA"/>
</dbReference>
<dbReference type="InterPro" id="IPR014001">
    <property type="entry name" value="Helicase_ATP-bd"/>
</dbReference>
<dbReference type="FunFam" id="3.40.50.300:FF:000489">
    <property type="entry name" value="Primosome assembly protein PriA"/>
    <property type="match status" value="1"/>
</dbReference>
<dbReference type="InterPro" id="IPR040498">
    <property type="entry name" value="PriA_CRR"/>
</dbReference>
<keyword evidence="9 12" id="KW-0238">DNA-binding</keyword>
<dbReference type="InterPro" id="IPR011545">
    <property type="entry name" value="DEAD/DEAH_box_helicase_dom"/>
</dbReference>
<keyword evidence="2 12" id="KW-0235">DNA replication</keyword>
<evidence type="ECO:0000256" key="9">
    <source>
        <dbReference type="ARBA" id="ARBA00023125"/>
    </source>
</evidence>
<dbReference type="NCBIfam" id="NF004067">
    <property type="entry name" value="PRK05580.1-4"/>
    <property type="match status" value="1"/>
</dbReference>
<sequence>MPLSTLQVALPVPLPGCFDYSLPPEMPVPPRGARVEVPFGKRTLVGVVHAHQPSSLKTLKAVKRVLDEAPIIDERLYALCEWAAGYYHHPLGEVLNFVLPTLLRQGQAARPDAEIRWRITDRGRHVTADRLKRAPRQHEALALLAEHPDGLTPAMLEALSVSRPALQALREKQWAEREEHLPQVPPLPADVLAEPALSASPEQRLAIEAINQASGFQPFLLDGVTGSGKTEVYLQAMAPVLAAGRQVLVLVPEIGLTPQTLRRFRQRFAVPVTVMHSGLNDRERLEAWLAAGEGRARIIIGTRSAIFTPLHAPGLIIVDEAHDGSLKQQDGFRYHARDLATWRARQWNIPVVHGSATPALETLHLAHTGRYQWLRLRERAGGAALPDIELLDARDAAPDAPLLPSALTAIEDTVRRGEQALVFLNRRGFAPVILCRDCGWQAECPRCDSVMTWHRSLSQLRCHHCDHQQRVPRRCPECGSSNLIDAGAGTEKLEALLSDHCKAPVVRIDRDTTRRKGSLDAKLAEIRDGAPAVLVGTQMLAKGHHFPRLSLVVITNLDAGFLSADFRGPEQAAQLLLQVAGRAGRKDLRGRVLLQSRHTDHHLVRLAAAGDYHALADTLLEERRMAGLPPFGHLALLRCEAMSMDKALAFLDECAAPFLQHSNVDDDSVNLLGPAPAPMEKRAGRYRAQLLLQAPQRPALHAVLDALVRHARSLPSARHCRWHVDVDPTEMV</sequence>
<feature type="binding site" evidence="12">
    <location>
        <position position="465"/>
    </location>
    <ligand>
        <name>Zn(2+)</name>
        <dbReference type="ChEBI" id="CHEBI:29105"/>
        <label>2</label>
    </ligand>
</feature>
<feature type="binding site" evidence="12">
    <location>
        <position position="447"/>
    </location>
    <ligand>
        <name>Zn(2+)</name>
        <dbReference type="ChEBI" id="CHEBI:29105"/>
        <label>2</label>
    </ligand>
</feature>
<evidence type="ECO:0000256" key="3">
    <source>
        <dbReference type="ARBA" id="ARBA00022723"/>
    </source>
</evidence>
<comment type="catalytic activity">
    <reaction evidence="12">
        <text>Couples ATP hydrolysis with the unwinding of duplex DNA by translocating in the 3'-5' direction.</text>
        <dbReference type="EC" id="5.6.2.4"/>
    </reaction>
</comment>
<dbReference type="GO" id="GO:0016787">
    <property type="term" value="F:hydrolase activity"/>
    <property type="evidence" value="ECO:0007669"/>
    <property type="project" value="UniProtKB-KW"/>
</dbReference>
<dbReference type="InterPro" id="IPR041222">
    <property type="entry name" value="PriA_3primeBD"/>
</dbReference>
<feature type="binding site" evidence="12">
    <location>
        <position position="475"/>
    </location>
    <ligand>
        <name>Zn(2+)</name>
        <dbReference type="ChEBI" id="CHEBI:29105"/>
        <label>1</label>
    </ligand>
</feature>
<evidence type="ECO:0000256" key="11">
    <source>
        <dbReference type="ARBA" id="ARBA00048988"/>
    </source>
</evidence>
<comment type="similarity">
    <text evidence="12">Belongs to the helicase family. PriA subfamily.</text>
</comment>
<keyword evidence="7 12" id="KW-0862">Zinc</keyword>
<evidence type="ECO:0000256" key="8">
    <source>
        <dbReference type="ARBA" id="ARBA00022840"/>
    </source>
</evidence>
<dbReference type="FunFam" id="3.40.1440.60:FF:000001">
    <property type="entry name" value="Primosomal protein N"/>
    <property type="match status" value="1"/>
</dbReference>
<dbReference type="SMART" id="SM00487">
    <property type="entry name" value="DEXDc"/>
    <property type="match status" value="1"/>
</dbReference>
<dbReference type="Gene3D" id="3.40.1440.60">
    <property type="entry name" value="PriA, 3(prime) DNA-binding domain"/>
    <property type="match status" value="1"/>
</dbReference>
<feature type="binding site" evidence="12">
    <location>
        <position position="438"/>
    </location>
    <ligand>
        <name>Zn(2+)</name>
        <dbReference type="ChEBI" id="CHEBI:29105"/>
        <label>1</label>
    </ligand>
</feature>
<evidence type="ECO:0000256" key="6">
    <source>
        <dbReference type="ARBA" id="ARBA00022806"/>
    </source>
</evidence>
<dbReference type="CDD" id="cd17929">
    <property type="entry name" value="DEXHc_priA"/>
    <property type="match status" value="1"/>
</dbReference>
<dbReference type="PANTHER" id="PTHR30580:SF0">
    <property type="entry name" value="PRIMOSOMAL PROTEIN N"/>
    <property type="match status" value="1"/>
</dbReference>
<feature type="binding site" evidence="12">
    <location>
        <position position="478"/>
    </location>
    <ligand>
        <name>Zn(2+)</name>
        <dbReference type="ChEBI" id="CHEBI:29105"/>
        <label>1</label>
    </ligand>
</feature>
<evidence type="ECO:0000259" key="13">
    <source>
        <dbReference type="PROSITE" id="PS51192"/>
    </source>
</evidence>
<organism evidence="14 15">
    <name type="scientific">Alloalcanivorax xenomutans</name>
    <dbReference type="NCBI Taxonomy" id="1094342"/>
    <lineage>
        <taxon>Bacteria</taxon>
        <taxon>Pseudomonadati</taxon>
        <taxon>Pseudomonadota</taxon>
        <taxon>Gammaproteobacteria</taxon>
        <taxon>Oceanospirillales</taxon>
        <taxon>Alcanivoracaceae</taxon>
        <taxon>Alloalcanivorax</taxon>
    </lineage>
</organism>
<evidence type="ECO:0000256" key="5">
    <source>
        <dbReference type="ARBA" id="ARBA00022801"/>
    </source>
</evidence>
<dbReference type="Pfam" id="PF00271">
    <property type="entry name" value="Helicase_C"/>
    <property type="match status" value="1"/>
</dbReference>
<dbReference type="SMART" id="SM00490">
    <property type="entry name" value="HELICc"/>
    <property type="match status" value="1"/>
</dbReference>
<dbReference type="Proteomes" id="UP001107961">
    <property type="component" value="Unassembled WGS sequence"/>
</dbReference>
<feature type="binding site" evidence="12">
    <location>
        <position position="444"/>
    </location>
    <ligand>
        <name>Zn(2+)</name>
        <dbReference type="ChEBI" id="CHEBI:29105"/>
        <label>2</label>
    </ligand>
</feature>
<evidence type="ECO:0000313" key="15">
    <source>
        <dbReference type="Proteomes" id="UP001107961"/>
    </source>
</evidence>
<keyword evidence="4 12" id="KW-0547">Nucleotide-binding</keyword>
<dbReference type="GO" id="GO:0006310">
    <property type="term" value="P:DNA recombination"/>
    <property type="evidence" value="ECO:0007669"/>
    <property type="project" value="InterPro"/>
</dbReference>
<comment type="subunit">
    <text evidence="12">Component of the replication restart primosome.</text>
</comment>
<dbReference type="GO" id="GO:0006302">
    <property type="term" value="P:double-strand break repair"/>
    <property type="evidence" value="ECO:0007669"/>
    <property type="project" value="InterPro"/>
</dbReference>
<dbReference type="GO" id="GO:0003677">
    <property type="term" value="F:DNA binding"/>
    <property type="evidence" value="ECO:0007669"/>
    <property type="project" value="UniProtKB-UniRule"/>
</dbReference>
<evidence type="ECO:0000256" key="4">
    <source>
        <dbReference type="ARBA" id="ARBA00022741"/>
    </source>
</evidence>
<protein>
    <recommendedName>
        <fullName evidence="12">Replication restart protein PriA</fullName>
    </recommendedName>
    <alternativeName>
        <fullName evidence="12">ATP-dependent DNA helicase PriA</fullName>
        <ecNumber evidence="12">5.6.2.4</ecNumber>
    </alternativeName>
    <alternativeName>
        <fullName evidence="12">DNA 3'-5' helicase PriA</fullName>
    </alternativeName>
</protein>
<dbReference type="InterPro" id="IPR048949">
    <property type="entry name" value="WHD_PriA"/>
</dbReference>
<dbReference type="GO" id="GO:0005524">
    <property type="term" value="F:ATP binding"/>
    <property type="evidence" value="ECO:0007669"/>
    <property type="project" value="UniProtKB-UniRule"/>
</dbReference>
<comment type="function">
    <text evidence="12">Initiates the restart of stalled replication forks, which reloads the replicative helicase on sites other than the origin of replication. Recognizes and binds to abandoned replication forks and remodels them to uncover a helicase loading site. Promotes assembly of the primosome at these replication forks.</text>
</comment>
<dbReference type="SUPFAM" id="SSF52540">
    <property type="entry name" value="P-loop containing nucleoside triphosphate hydrolases"/>
    <property type="match status" value="2"/>
</dbReference>
<dbReference type="GO" id="GO:0006269">
    <property type="term" value="P:DNA replication, synthesis of primer"/>
    <property type="evidence" value="ECO:0007669"/>
    <property type="project" value="UniProtKB-KW"/>
</dbReference>
<evidence type="ECO:0000256" key="2">
    <source>
        <dbReference type="ARBA" id="ARBA00022705"/>
    </source>
</evidence>
<dbReference type="GO" id="GO:1990077">
    <property type="term" value="C:primosome complex"/>
    <property type="evidence" value="ECO:0007669"/>
    <property type="project" value="UniProtKB-UniRule"/>
</dbReference>
<dbReference type="PROSITE" id="PS51192">
    <property type="entry name" value="HELICASE_ATP_BIND_1"/>
    <property type="match status" value="1"/>
</dbReference>
<dbReference type="Pfam" id="PF17764">
    <property type="entry name" value="PriA_3primeBD"/>
    <property type="match status" value="1"/>
</dbReference>
<dbReference type="GO" id="GO:0006270">
    <property type="term" value="P:DNA replication initiation"/>
    <property type="evidence" value="ECO:0007669"/>
    <property type="project" value="TreeGrafter"/>
</dbReference>
<dbReference type="Pfam" id="PF00270">
    <property type="entry name" value="DEAD"/>
    <property type="match status" value="1"/>
</dbReference>
<dbReference type="GO" id="GO:0043138">
    <property type="term" value="F:3'-5' DNA helicase activity"/>
    <property type="evidence" value="ECO:0007669"/>
    <property type="project" value="UniProtKB-EC"/>
</dbReference>
<evidence type="ECO:0000256" key="7">
    <source>
        <dbReference type="ARBA" id="ARBA00022833"/>
    </source>
</evidence>
<dbReference type="InterPro" id="IPR005259">
    <property type="entry name" value="PriA"/>
</dbReference>
<keyword evidence="1 12" id="KW-0639">Primosome</keyword>
<reference evidence="14" key="1">
    <citation type="submission" date="2022-01" db="EMBL/GenBank/DDBJ databases">
        <authorList>
            <person name="Karlyshev A.V."/>
            <person name="Jaspars M."/>
        </authorList>
    </citation>
    <scope>NUCLEOTIDE SEQUENCE</scope>
    <source>
        <strain evidence="14">AGSA3-2</strain>
    </source>
</reference>
<dbReference type="Pfam" id="PF18319">
    <property type="entry name" value="Zn_ribbon_PriA"/>
    <property type="match status" value="1"/>
</dbReference>
<gene>
    <name evidence="12" type="primary">priA</name>
    <name evidence="14" type="ORF">LZG35_06610</name>
</gene>
<dbReference type="GO" id="GO:0008270">
    <property type="term" value="F:zinc ion binding"/>
    <property type="evidence" value="ECO:0007669"/>
    <property type="project" value="UniProtKB-UniRule"/>
</dbReference>
<keyword evidence="10 12" id="KW-0413">Isomerase</keyword>
<dbReference type="Pfam" id="PF18074">
    <property type="entry name" value="PriA_C"/>
    <property type="match status" value="1"/>
</dbReference>
<keyword evidence="8 12" id="KW-0067">ATP-binding</keyword>
<comment type="caution">
    <text evidence="14">The sequence shown here is derived from an EMBL/GenBank/DDBJ whole genome shotgun (WGS) entry which is preliminary data.</text>
</comment>